<organism evidence="2 3">
    <name type="scientific">Phtheirospermum japonicum</name>
    <dbReference type="NCBI Taxonomy" id="374723"/>
    <lineage>
        <taxon>Eukaryota</taxon>
        <taxon>Viridiplantae</taxon>
        <taxon>Streptophyta</taxon>
        <taxon>Embryophyta</taxon>
        <taxon>Tracheophyta</taxon>
        <taxon>Spermatophyta</taxon>
        <taxon>Magnoliopsida</taxon>
        <taxon>eudicotyledons</taxon>
        <taxon>Gunneridae</taxon>
        <taxon>Pentapetalae</taxon>
        <taxon>asterids</taxon>
        <taxon>lamiids</taxon>
        <taxon>Lamiales</taxon>
        <taxon>Orobanchaceae</taxon>
        <taxon>Orobanchaceae incertae sedis</taxon>
        <taxon>Phtheirospermum</taxon>
    </lineage>
</organism>
<sequence length="115" mass="12993">MQNDDVPIPLRQNPNPLRLRRQDQPPEALHHRARGGRTGDEELLRRRLGALEAEGAPPAGGAGDQGVHRRPEGRRRRPEADGGRHGAPPRRRQGVPVGEREDVRQRRHHRRGHVS</sequence>
<evidence type="ECO:0000313" key="2">
    <source>
        <dbReference type="EMBL" id="GFP97958.1"/>
    </source>
</evidence>
<gene>
    <name evidence="2" type="ORF">PHJA_001939900</name>
</gene>
<dbReference type="Proteomes" id="UP000653305">
    <property type="component" value="Unassembled WGS sequence"/>
</dbReference>
<reference evidence="2" key="1">
    <citation type="submission" date="2020-07" db="EMBL/GenBank/DDBJ databases">
        <title>Ethylene signaling mediates host invasion by parasitic plants.</title>
        <authorList>
            <person name="Yoshida S."/>
        </authorList>
    </citation>
    <scope>NUCLEOTIDE SEQUENCE</scope>
    <source>
        <strain evidence="2">Okayama</strain>
    </source>
</reference>
<accession>A0A830CL13</accession>
<evidence type="ECO:0000313" key="3">
    <source>
        <dbReference type="Proteomes" id="UP000653305"/>
    </source>
</evidence>
<proteinExistence type="predicted"/>
<keyword evidence="3" id="KW-1185">Reference proteome</keyword>
<feature type="region of interest" description="Disordered" evidence="1">
    <location>
        <begin position="1"/>
        <end position="115"/>
    </location>
</feature>
<protein>
    <submittedName>
        <fullName evidence="2">21 kDa protein</fullName>
    </submittedName>
</protein>
<comment type="caution">
    <text evidence="2">The sequence shown here is derived from an EMBL/GenBank/DDBJ whole genome shotgun (WGS) entry which is preliminary data.</text>
</comment>
<dbReference type="EMBL" id="BMAC01000508">
    <property type="protein sequence ID" value="GFP97958.1"/>
    <property type="molecule type" value="Genomic_DNA"/>
</dbReference>
<feature type="compositionally biased region" description="Basic residues" evidence="1">
    <location>
        <begin position="105"/>
        <end position="115"/>
    </location>
</feature>
<dbReference type="AlphaFoldDB" id="A0A830CL13"/>
<feature type="compositionally biased region" description="Basic and acidic residues" evidence="1">
    <location>
        <begin position="20"/>
        <end position="30"/>
    </location>
</feature>
<name>A0A830CL13_9LAMI</name>
<evidence type="ECO:0000256" key="1">
    <source>
        <dbReference type="SAM" id="MobiDB-lite"/>
    </source>
</evidence>